<keyword evidence="3 4" id="KW-0472">Membrane</keyword>
<keyword evidence="1 4" id="KW-0812">Transmembrane</keyword>
<dbReference type="SUPFAM" id="SSF103473">
    <property type="entry name" value="MFS general substrate transporter"/>
    <property type="match status" value="1"/>
</dbReference>
<organism evidence="5">
    <name type="scientific">Oppiella nova</name>
    <dbReference type="NCBI Taxonomy" id="334625"/>
    <lineage>
        <taxon>Eukaryota</taxon>
        <taxon>Metazoa</taxon>
        <taxon>Ecdysozoa</taxon>
        <taxon>Arthropoda</taxon>
        <taxon>Chelicerata</taxon>
        <taxon>Arachnida</taxon>
        <taxon>Acari</taxon>
        <taxon>Acariformes</taxon>
        <taxon>Sarcoptiformes</taxon>
        <taxon>Oribatida</taxon>
        <taxon>Brachypylina</taxon>
        <taxon>Oppioidea</taxon>
        <taxon>Oppiidae</taxon>
        <taxon>Oppiella</taxon>
    </lineage>
</organism>
<dbReference type="PANTHER" id="PTHR23121">
    <property type="entry name" value="SODIUM-DEPENDENT GLUCOSE TRANSPORTER 1"/>
    <property type="match status" value="1"/>
</dbReference>
<evidence type="ECO:0000256" key="4">
    <source>
        <dbReference type="SAM" id="Phobius"/>
    </source>
</evidence>
<keyword evidence="2 4" id="KW-1133">Transmembrane helix</keyword>
<dbReference type="PANTHER" id="PTHR23121:SF9">
    <property type="entry name" value="SODIUM-DEPENDENT GLUCOSE TRANSPORTER 1"/>
    <property type="match status" value="1"/>
</dbReference>
<evidence type="ECO:0000313" key="6">
    <source>
        <dbReference type="Proteomes" id="UP000728032"/>
    </source>
</evidence>
<evidence type="ECO:0008006" key="7">
    <source>
        <dbReference type="Google" id="ProtNLM"/>
    </source>
</evidence>
<dbReference type="OrthoDB" id="6512734at2759"/>
<dbReference type="Proteomes" id="UP000728032">
    <property type="component" value="Unassembled WGS sequence"/>
</dbReference>
<dbReference type="EMBL" id="OC931436">
    <property type="protein sequence ID" value="CAD7659132.1"/>
    <property type="molecule type" value="Genomic_DNA"/>
</dbReference>
<feature type="transmembrane region" description="Helical" evidence="4">
    <location>
        <begin position="296"/>
        <end position="319"/>
    </location>
</feature>
<name>A0A7R9MFU6_9ACAR</name>
<protein>
    <recommendedName>
        <fullName evidence="7">Sodium-dependent glucose transporter 1</fullName>
    </recommendedName>
</protein>
<proteinExistence type="predicted"/>
<dbReference type="InterPro" id="IPR011701">
    <property type="entry name" value="MFS"/>
</dbReference>
<feature type="transmembrane region" description="Helical" evidence="4">
    <location>
        <begin position="107"/>
        <end position="125"/>
    </location>
</feature>
<keyword evidence="6" id="KW-1185">Reference proteome</keyword>
<dbReference type="Gene3D" id="1.20.1250.20">
    <property type="entry name" value="MFS general substrate transporter like domains"/>
    <property type="match status" value="1"/>
</dbReference>
<accession>A0A7R9MFU6</accession>
<dbReference type="GO" id="GO:0022857">
    <property type="term" value="F:transmembrane transporter activity"/>
    <property type="evidence" value="ECO:0007669"/>
    <property type="project" value="InterPro"/>
</dbReference>
<evidence type="ECO:0000256" key="3">
    <source>
        <dbReference type="ARBA" id="ARBA00023136"/>
    </source>
</evidence>
<feature type="transmembrane region" description="Helical" evidence="4">
    <location>
        <begin position="78"/>
        <end position="100"/>
    </location>
</feature>
<feature type="transmembrane region" description="Helical" evidence="4">
    <location>
        <begin position="40"/>
        <end position="58"/>
    </location>
</feature>
<reference evidence="5" key="1">
    <citation type="submission" date="2020-11" db="EMBL/GenBank/DDBJ databases">
        <authorList>
            <person name="Tran Van P."/>
        </authorList>
    </citation>
    <scope>NUCLEOTIDE SEQUENCE</scope>
</reference>
<gene>
    <name evidence="5" type="ORF">ONB1V03_LOCUS15728</name>
</gene>
<dbReference type="Pfam" id="PF07690">
    <property type="entry name" value="MFS_1"/>
    <property type="match status" value="1"/>
</dbReference>
<dbReference type="AlphaFoldDB" id="A0A7R9MFU6"/>
<dbReference type="EMBL" id="CAJPVJ010016611">
    <property type="protein sequence ID" value="CAG2176294.1"/>
    <property type="molecule type" value="Genomic_DNA"/>
</dbReference>
<sequence>MDILDNDIEVDNNNEAMEAINGDKRHRRSKRSAEYRSWDLYVYTIAMFVNHFAYGVNYGISGPTLVDLRYMLNTTMNLISISLVINNIGYLSGALFGLLYKYINRQLTVVVIMAAMAASVALIPYCPNLWILYLFQYANGLGAGIWDTANNVWLIEMWPQNSSPVLQFSQFMYGLGSVFGPIIVKPYLTGETNHTLAIELSDFGDMTSTPSAPVDRRALLRTPYLISGILQGFIPIVFLIMYFVKQYKSPDQRLKRKDSSESLLSDDLDDRDDGAVRSSQIEDNCLESTYSPRKRLALIALFSLFIAIYASLEIAHFSYSSTYYQYMELKISAKTAAEILSVMSTSYTVGRCLSAFIAIKVGPQVMIIYHLLIIIAGMAVLYYGSHILALIWIGNIILGILSLKIIF</sequence>
<evidence type="ECO:0000313" key="5">
    <source>
        <dbReference type="EMBL" id="CAD7659132.1"/>
    </source>
</evidence>
<evidence type="ECO:0000256" key="2">
    <source>
        <dbReference type="ARBA" id="ARBA00022989"/>
    </source>
</evidence>
<feature type="transmembrane region" description="Helical" evidence="4">
    <location>
        <begin position="389"/>
        <end position="406"/>
    </location>
</feature>
<feature type="transmembrane region" description="Helical" evidence="4">
    <location>
        <begin position="224"/>
        <end position="244"/>
    </location>
</feature>
<evidence type="ECO:0000256" key="1">
    <source>
        <dbReference type="ARBA" id="ARBA00022692"/>
    </source>
</evidence>
<dbReference type="InterPro" id="IPR036259">
    <property type="entry name" value="MFS_trans_sf"/>
</dbReference>